<keyword evidence="1" id="KW-0812">Transmembrane</keyword>
<evidence type="ECO:0000256" key="1">
    <source>
        <dbReference type="SAM" id="Phobius"/>
    </source>
</evidence>
<sequence length="199" mass="21223">MSYEMSHQNMAAYPYPPPAGAVAAPPARKTRFSKWWPISFFIAAVLFFIVGGGLVGGWTSSAYNCTSLYSRSSRYSSYSSYSSCNMGMWYGAVACFALGGICKLTAWILLIVWCVKRSSSRSSQPASVAYTYQPLTYAGAPLAPSAAPTYQNVVSPYQQQVPAAPAQSKQSTGMAGVKYCGQCGAGVTTPFCPNCGIQV</sequence>
<accession>A0AAN6P9C8</accession>
<proteinExistence type="predicted"/>
<gene>
    <name evidence="2" type="ORF">C8A01DRAFT_39402</name>
</gene>
<organism evidence="2 3">
    <name type="scientific">Parachaetomium inaequale</name>
    <dbReference type="NCBI Taxonomy" id="2588326"/>
    <lineage>
        <taxon>Eukaryota</taxon>
        <taxon>Fungi</taxon>
        <taxon>Dikarya</taxon>
        <taxon>Ascomycota</taxon>
        <taxon>Pezizomycotina</taxon>
        <taxon>Sordariomycetes</taxon>
        <taxon>Sordariomycetidae</taxon>
        <taxon>Sordariales</taxon>
        <taxon>Chaetomiaceae</taxon>
        <taxon>Parachaetomium</taxon>
    </lineage>
</organism>
<name>A0AAN6P9C8_9PEZI</name>
<evidence type="ECO:0000313" key="2">
    <source>
        <dbReference type="EMBL" id="KAK4034144.1"/>
    </source>
</evidence>
<dbReference type="Proteomes" id="UP001303115">
    <property type="component" value="Unassembled WGS sequence"/>
</dbReference>
<keyword evidence="3" id="KW-1185">Reference proteome</keyword>
<dbReference type="AlphaFoldDB" id="A0AAN6P9C8"/>
<dbReference type="EMBL" id="MU854493">
    <property type="protein sequence ID" value="KAK4034144.1"/>
    <property type="molecule type" value="Genomic_DNA"/>
</dbReference>
<keyword evidence="1" id="KW-1133">Transmembrane helix</keyword>
<protein>
    <submittedName>
        <fullName evidence="2">Uncharacterized protein</fullName>
    </submittedName>
</protein>
<keyword evidence="1" id="KW-0472">Membrane</keyword>
<evidence type="ECO:0000313" key="3">
    <source>
        <dbReference type="Proteomes" id="UP001303115"/>
    </source>
</evidence>
<feature type="transmembrane region" description="Helical" evidence="1">
    <location>
        <begin position="38"/>
        <end position="58"/>
    </location>
</feature>
<feature type="transmembrane region" description="Helical" evidence="1">
    <location>
        <begin position="88"/>
        <end position="115"/>
    </location>
</feature>
<reference evidence="3" key="1">
    <citation type="journal article" date="2023" name="Mol. Phylogenet. Evol.">
        <title>Genome-scale phylogeny and comparative genomics of the fungal order Sordariales.</title>
        <authorList>
            <person name="Hensen N."/>
            <person name="Bonometti L."/>
            <person name="Westerberg I."/>
            <person name="Brannstrom I.O."/>
            <person name="Guillou S."/>
            <person name="Cros-Aarteil S."/>
            <person name="Calhoun S."/>
            <person name="Haridas S."/>
            <person name="Kuo A."/>
            <person name="Mondo S."/>
            <person name="Pangilinan J."/>
            <person name="Riley R."/>
            <person name="LaButti K."/>
            <person name="Andreopoulos B."/>
            <person name="Lipzen A."/>
            <person name="Chen C."/>
            <person name="Yan M."/>
            <person name="Daum C."/>
            <person name="Ng V."/>
            <person name="Clum A."/>
            <person name="Steindorff A."/>
            <person name="Ohm R.A."/>
            <person name="Martin F."/>
            <person name="Silar P."/>
            <person name="Natvig D.O."/>
            <person name="Lalanne C."/>
            <person name="Gautier V."/>
            <person name="Ament-Velasquez S.L."/>
            <person name="Kruys A."/>
            <person name="Hutchinson M.I."/>
            <person name="Powell A.J."/>
            <person name="Barry K."/>
            <person name="Miller A.N."/>
            <person name="Grigoriev I.V."/>
            <person name="Debuchy R."/>
            <person name="Gladieux P."/>
            <person name="Hiltunen Thoren M."/>
            <person name="Johannesson H."/>
        </authorList>
    </citation>
    <scope>NUCLEOTIDE SEQUENCE [LARGE SCALE GENOMIC DNA]</scope>
    <source>
        <strain evidence="3">CBS 284.82</strain>
    </source>
</reference>
<comment type="caution">
    <text evidence="2">The sequence shown here is derived from an EMBL/GenBank/DDBJ whole genome shotgun (WGS) entry which is preliminary data.</text>
</comment>